<protein>
    <submittedName>
        <fullName evidence="1">Uncharacterized protein</fullName>
    </submittedName>
</protein>
<keyword evidence="2" id="KW-1185">Reference proteome</keyword>
<evidence type="ECO:0000313" key="2">
    <source>
        <dbReference type="Proteomes" id="UP000835052"/>
    </source>
</evidence>
<dbReference type="EMBL" id="CAJGYM010000009">
    <property type="protein sequence ID" value="CAD6189029.1"/>
    <property type="molecule type" value="Genomic_DNA"/>
</dbReference>
<comment type="caution">
    <text evidence="1">The sequence shown here is derived from an EMBL/GenBank/DDBJ whole genome shotgun (WGS) entry which is preliminary data.</text>
</comment>
<evidence type="ECO:0000313" key="1">
    <source>
        <dbReference type="EMBL" id="CAD6189029.1"/>
    </source>
</evidence>
<gene>
    <name evidence="1" type="ORF">CAUJ_LOCUS4948</name>
</gene>
<proteinExistence type="predicted"/>
<name>A0A8S1GZR7_9PELO</name>
<dbReference type="AlphaFoldDB" id="A0A8S1GZR7"/>
<sequence>MTAFEDFDGNYRKTLERLGAFERSNSWALWKKLKTGNGKWRRFRNRHRKRNFNINYDERGDGTETSSGLIRLRTATGGSTLSSKTI</sequence>
<organism evidence="1 2">
    <name type="scientific">Caenorhabditis auriculariae</name>
    <dbReference type="NCBI Taxonomy" id="2777116"/>
    <lineage>
        <taxon>Eukaryota</taxon>
        <taxon>Metazoa</taxon>
        <taxon>Ecdysozoa</taxon>
        <taxon>Nematoda</taxon>
        <taxon>Chromadorea</taxon>
        <taxon>Rhabditida</taxon>
        <taxon>Rhabditina</taxon>
        <taxon>Rhabditomorpha</taxon>
        <taxon>Rhabditoidea</taxon>
        <taxon>Rhabditidae</taxon>
        <taxon>Peloderinae</taxon>
        <taxon>Caenorhabditis</taxon>
    </lineage>
</organism>
<reference evidence="1" key="1">
    <citation type="submission" date="2020-10" db="EMBL/GenBank/DDBJ databases">
        <authorList>
            <person name="Kikuchi T."/>
        </authorList>
    </citation>
    <scope>NUCLEOTIDE SEQUENCE</scope>
    <source>
        <strain evidence="1">NKZ352</strain>
    </source>
</reference>
<dbReference type="Proteomes" id="UP000835052">
    <property type="component" value="Unassembled WGS sequence"/>
</dbReference>
<accession>A0A8S1GZR7</accession>